<evidence type="ECO:0000313" key="6">
    <source>
        <dbReference type="EMBL" id="MCD5316088.1"/>
    </source>
</evidence>
<name>A0A9X1NKZ0_9ACTN</name>
<reference evidence="6" key="1">
    <citation type="submission" date="2021-11" db="EMBL/GenBank/DDBJ databases">
        <title>Streptomyces corallinus and Kineosporia corallina sp. nov., two new coral-derived marine actinobacteria.</title>
        <authorList>
            <person name="Buangrab K."/>
            <person name="Sutthacheep M."/>
            <person name="Yeemin T."/>
            <person name="Harunari E."/>
            <person name="Igarashi Y."/>
            <person name="Sripreechasak P."/>
            <person name="Kanchanasin P."/>
            <person name="Tanasupawat S."/>
            <person name="Phongsopitanun W."/>
        </authorList>
    </citation>
    <scope>NUCLEOTIDE SEQUENCE</scope>
    <source>
        <strain evidence="6">JCM 31032</strain>
    </source>
</reference>
<evidence type="ECO:0000256" key="3">
    <source>
        <dbReference type="ARBA" id="ARBA00058905"/>
    </source>
</evidence>
<dbReference type="EMBL" id="JAJOMB010000026">
    <property type="protein sequence ID" value="MCD5316088.1"/>
    <property type="molecule type" value="Genomic_DNA"/>
</dbReference>
<proteinExistence type="inferred from homology"/>
<dbReference type="AlphaFoldDB" id="A0A9X1NKZ0"/>
<organism evidence="6 7">
    <name type="scientific">Kineosporia babensis</name>
    <dbReference type="NCBI Taxonomy" id="499548"/>
    <lineage>
        <taxon>Bacteria</taxon>
        <taxon>Bacillati</taxon>
        <taxon>Actinomycetota</taxon>
        <taxon>Actinomycetes</taxon>
        <taxon>Kineosporiales</taxon>
        <taxon>Kineosporiaceae</taxon>
        <taxon>Kineosporia</taxon>
    </lineage>
</organism>
<dbReference type="Gene3D" id="3.40.50.1700">
    <property type="entry name" value="Glycoside hydrolase family 3 C-terminal domain"/>
    <property type="match status" value="1"/>
</dbReference>
<dbReference type="FunFam" id="2.60.40.10:FF:000495">
    <property type="entry name" value="Periplasmic beta-glucosidase"/>
    <property type="match status" value="1"/>
</dbReference>
<dbReference type="InterPro" id="IPR013783">
    <property type="entry name" value="Ig-like_fold"/>
</dbReference>
<dbReference type="Pfam" id="PF01915">
    <property type="entry name" value="Glyco_hydro_3_C"/>
    <property type="match status" value="1"/>
</dbReference>
<evidence type="ECO:0000256" key="4">
    <source>
        <dbReference type="ARBA" id="ARBA00074219"/>
    </source>
</evidence>
<protein>
    <recommendedName>
        <fullName evidence="4">Exo-alpha-(1-&gt;6)-L-arabinopyranosidase</fullName>
    </recommendedName>
</protein>
<dbReference type="InterPro" id="IPR036962">
    <property type="entry name" value="Glyco_hydro_3_N_sf"/>
</dbReference>
<comment type="function">
    <text evidence="3">Catalyzes the hydrolysis of a non-reducing terminal alpha-L-arabinopyranosidic linkage in ginsenoside Rb2 (alpha-L-arabinopyranosyl-(1-&gt;6)-alpha-D-glucopyranosyl) to release alpha-D-glucopyranosyl (Rd). It is not able to hydrolyze alpha-L-arabinofuranosyl-(1-&gt;6)-alpha-D-glucopyranosyl (Rc).</text>
</comment>
<dbReference type="RefSeq" id="WP_231448942.1">
    <property type="nucleotide sequence ID" value="NZ_JAJOMB010000026.1"/>
</dbReference>
<dbReference type="InterPro" id="IPR017853">
    <property type="entry name" value="GH"/>
</dbReference>
<dbReference type="PRINTS" id="PR00133">
    <property type="entry name" value="GLHYDRLASE3"/>
</dbReference>
<dbReference type="InterPro" id="IPR001764">
    <property type="entry name" value="Glyco_hydro_3_N"/>
</dbReference>
<dbReference type="InterPro" id="IPR050288">
    <property type="entry name" value="Cellulose_deg_GH3"/>
</dbReference>
<dbReference type="SMART" id="SM01217">
    <property type="entry name" value="Fn3_like"/>
    <property type="match status" value="1"/>
</dbReference>
<dbReference type="Gene3D" id="3.20.20.300">
    <property type="entry name" value="Glycoside hydrolase, family 3, N-terminal domain"/>
    <property type="match status" value="1"/>
</dbReference>
<comment type="similarity">
    <text evidence="1">Belongs to the glycosyl hydrolase 3 family.</text>
</comment>
<accession>A0A9X1NKZ0</accession>
<evidence type="ECO:0000259" key="5">
    <source>
        <dbReference type="SMART" id="SM01217"/>
    </source>
</evidence>
<dbReference type="Pfam" id="PF00933">
    <property type="entry name" value="Glyco_hydro_3"/>
    <property type="match status" value="1"/>
</dbReference>
<dbReference type="GO" id="GO:0008422">
    <property type="term" value="F:beta-glucosidase activity"/>
    <property type="evidence" value="ECO:0007669"/>
    <property type="project" value="UniProtKB-ARBA"/>
</dbReference>
<gene>
    <name evidence="6" type="ORF">LR394_34850</name>
</gene>
<dbReference type="Proteomes" id="UP001138997">
    <property type="component" value="Unassembled WGS sequence"/>
</dbReference>
<comment type="caution">
    <text evidence="6">The sequence shown here is derived from an EMBL/GenBank/DDBJ whole genome shotgun (WGS) entry which is preliminary data.</text>
</comment>
<sequence length="753" mass="81263">MSADQTKTSARVEKLLQSMTPAEKIGQLIQYFYFQLPPDGDDSTLPPGQIQAVEQALASGRAGSLLFVTDPATTNRLQREAIAGNPHGIPLLFGFDVIHGLRTIFPVPIAMAASWSPELIEQAQTVAAREARAVGIHWAFAPMLDIARDPRWGRIIEGAGEDPYLGAAVAAAQVRGFQGPHLGADEHIIAGPKHFAGYGAALGGRDYDEVDLSDQEFWNTYLPPFKAAIDAGAGNVMSAYMDLNGVPATGNRWLLHEVLREALGFEGFVVSDANSARDLETHHYAADLTDAGVKALTAGLDLEMAIHDPAYAHLDEALADGRVDLERIDTSVRRLLNAKEALGLLDNPFVDEQAAQTVLADPAHRDAAREAAESSAVLLRNEGGLLPLTVVPDGSNDVVRSIAVLGQMADSKRDTLGPWIFDYDLDETVTILDGIRSYANGLDTPVEVTYAPGAPSPIRLFPSMFDMWGDGSKTDENFDAQAELLRAVDAATAADVAVVVVGERQDMIGEGASRSSLDLPGEQLALLQAVVATGTPTVVVLMSGRPLDLRWAEENVPSILQVWYPGTRGGDAVANLLFGQAVPGGKLPFSWPRHVGQVPIHYAHTRSHDPVKQDRRYWDEESTPLYPFGHGLSYASFSYSNLTVSAASVGRDESLTVSVDVTNTSGHDGDEVAQLYLHQRYGTSSRPVRLLKGFRRLSLAAGQTERVEFTLGAEERRYWSAATRDWVLDATAFDVWVGGNSNADLHAEFSVTA</sequence>
<keyword evidence="7" id="KW-1185">Reference proteome</keyword>
<dbReference type="PANTHER" id="PTHR42715">
    <property type="entry name" value="BETA-GLUCOSIDASE"/>
    <property type="match status" value="1"/>
</dbReference>
<dbReference type="SUPFAM" id="SSF51445">
    <property type="entry name" value="(Trans)glycosidases"/>
    <property type="match status" value="1"/>
</dbReference>
<dbReference type="PANTHER" id="PTHR42715:SF10">
    <property type="entry name" value="BETA-GLUCOSIDASE"/>
    <property type="match status" value="1"/>
</dbReference>
<keyword evidence="2 6" id="KW-0378">Hydrolase</keyword>
<dbReference type="GO" id="GO:0005975">
    <property type="term" value="P:carbohydrate metabolic process"/>
    <property type="evidence" value="ECO:0007669"/>
    <property type="project" value="InterPro"/>
</dbReference>
<dbReference type="Pfam" id="PF14310">
    <property type="entry name" value="Fn3-like"/>
    <property type="match status" value="1"/>
</dbReference>
<dbReference type="SUPFAM" id="SSF52279">
    <property type="entry name" value="Beta-D-glucan exohydrolase, C-terminal domain"/>
    <property type="match status" value="1"/>
</dbReference>
<dbReference type="InterPro" id="IPR026891">
    <property type="entry name" value="Fn3-like"/>
</dbReference>
<feature type="domain" description="Fibronectin type III-like" evidence="5">
    <location>
        <begin position="671"/>
        <end position="741"/>
    </location>
</feature>
<evidence type="ECO:0000313" key="7">
    <source>
        <dbReference type="Proteomes" id="UP001138997"/>
    </source>
</evidence>
<evidence type="ECO:0000256" key="2">
    <source>
        <dbReference type="ARBA" id="ARBA00022801"/>
    </source>
</evidence>
<dbReference type="InterPro" id="IPR036881">
    <property type="entry name" value="Glyco_hydro_3_C_sf"/>
</dbReference>
<evidence type="ECO:0000256" key="1">
    <source>
        <dbReference type="ARBA" id="ARBA00005336"/>
    </source>
</evidence>
<dbReference type="Gene3D" id="2.60.40.10">
    <property type="entry name" value="Immunoglobulins"/>
    <property type="match status" value="1"/>
</dbReference>
<dbReference type="InterPro" id="IPR002772">
    <property type="entry name" value="Glyco_hydro_3_C"/>
</dbReference>